<protein>
    <submittedName>
        <fullName evidence="1">Os05g0345137 protein</fullName>
    </submittedName>
</protein>
<reference evidence="2" key="1">
    <citation type="journal article" date="2005" name="Nature">
        <title>The map-based sequence of the rice genome.</title>
        <authorList>
            <consortium name="International rice genome sequencing project (IRGSP)"/>
            <person name="Matsumoto T."/>
            <person name="Wu J."/>
            <person name="Kanamori H."/>
            <person name="Katayose Y."/>
            <person name="Fujisawa M."/>
            <person name="Namiki N."/>
            <person name="Mizuno H."/>
            <person name="Yamamoto K."/>
            <person name="Antonio B.A."/>
            <person name="Baba T."/>
            <person name="Sakata K."/>
            <person name="Nagamura Y."/>
            <person name="Aoki H."/>
            <person name="Arikawa K."/>
            <person name="Arita K."/>
            <person name="Bito T."/>
            <person name="Chiden Y."/>
            <person name="Fujitsuka N."/>
            <person name="Fukunaka R."/>
            <person name="Hamada M."/>
            <person name="Harada C."/>
            <person name="Hayashi A."/>
            <person name="Hijishita S."/>
            <person name="Honda M."/>
            <person name="Hosokawa S."/>
            <person name="Ichikawa Y."/>
            <person name="Idonuma A."/>
            <person name="Iijima M."/>
            <person name="Ikeda M."/>
            <person name="Ikeno M."/>
            <person name="Ito K."/>
            <person name="Ito S."/>
            <person name="Ito T."/>
            <person name="Ito Y."/>
            <person name="Ito Y."/>
            <person name="Iwabuchi A."/>
            <person name="Kamiya K."/>
            <person name="Karasawa W."/>
            <person name="Kurita K."/>
            <person name="Katagiri S."/>
            <person name="Kikuta A."/>
            <person name="Kobayashi H."/>
            <person name="Kobayashi N."/>
            <person name="Machita K."/>
            <person name="Maehara T."/>
            <person name="Masukawa M."/>
            <person name="Mizubayashi T."/>
            <person name="Mukai Y."/>
            <person name="Nagasaki H."/>
            <person name="Nagata Y."/>
            <person name="Naito S."/>
            <person name="Nakashima M."/>
            <person name="Nakama Y."/>
            <person name="Nakamichi Y."/>
            <person name="Nakamura M."/>
            <person name="Meguro A."/>
            <person name="Negishi M."/>
            <person name="Ohta I."/>
            <person name="Ohta T."/>
            <person name="Okamoto M."/>
            <person name="Ono N."/>
            <person name="Saji S."/>
            <person name="Sakaguchi M."/>
            <person name="Sakai K."/>
            <person name="Shibata M."/>
            <person name="Shimokawa T."/>
            <person name="Song J."/>
            <person name="Takazaki Y."/>
            <person name="Terasawa K."/>
            <person name="Tsugane M."/>
            <person name="Tsuji K."/>
            <person name="Ueda S."/>
            <person name="Waki K."/>
            <person name="Yamagata H."/>
            <person name="Yamamoto M."/>
            <person name="Yamamoto S."/>
            <person name="Yamane H."/>
            <person name="Yoshiki S."/>
            <person name="Yoshihara R."/>
            <person name="Yukawa K."/>
            <person name="Zhong H."/>
            <person name="Yano M."/>
            <person name="Yuan Q."/>
            <person name="Ouyang S."/>
            <person name="Liu J."/>
            <person name="Jones K.M."/>
            <person name="Gansberger K."/>
            <person name="Moffat K."/>
            <person name="Hill J."/>
            <person name="Bera J."/>
            <person name="Fadrosh D."/>
            <person name="Jin S."/>
            <person name="Johri S."/>
            <person name="Kim M."/>
            <person name="Overton L."/>
            <person name="Reardon M."/>
            <person name="Tsitrin T."/>
            <person name="Vuong H."/>
            <person name="Weaver B."/>
            <person name="Ciecko A."/>
            <person name="Tallon L."/>
            <person name="Jackson J."/>
            <person name="Pai G."/>
            <person name="Aken S.V."/>
            <person name="Utterback T."/>
            <person name="Reidmuller S."/>
            <person name="Feldblyum T."/>
            <person name="Hsiao J."/>
            <person name="Zismann V."/>
            <person name="Iobst S."/>
            <person name="de Vazeille A.R."/>
            <person name="Buell C.R."/>
            <person name="Ying K."/>
            <person name="Li Y."/>
            <person name="Lu T."/>
            <person name="Huang Y."/>
            <person name="Zhao Q."/>
            <person name="Feng Q."/>
            <person name="Zhang L."/>
            <person name="Zhu J."/>
            <person name="Weng Q."/>
            <person name="Mu J."/>
            <person name="Lu Y."/>
            <person name="Fan D."/>
            <person name="Liu Y."/>
            <person name="Guan J."/>
            <person name="Zhang Y."/>
            <person name="Yu S."/>
            <person name="Liu X."/>
            <person name="Zhang Y."/>
            <person name="Hong G."/>
            <person name="Han B."/>
            <person name="Choisne N."/>
            <person name="Demange N."/>
            <person name="Orjeda G."/>
            <person name="Samain S."/>
            <person name="Cattolico L."/>
            <person name="Pelletier E."/>
            <person name="Couloux A."/>
            <person name="Segurens B."/>
            <person name="Wincker P."/>
            <person name="D'Hont A."/>
            <person name="Scarpelli C."/>
            <person name="Weissenbach J."/>
            <person name="Salanoubat M."/>
            <person name="Quetier F."/>
            <person name="Yu Y."/>
            <person name="Kim H.R."/>
            <person name="Rambo T."/>
            <person name="Currie J."/>
            <person name="Collura K."/>
            <person name="Luo M."/>
            <person name="Yang T."/>
            <person name="Ammiraju J.S.S."/>
            <person name="Engler F."/>
            <person name="Soderlund C."/>
            <person name="Wing R.A."/>
            <person name="Palmer L.E."/>
            <person name="de la Bastide M."/>
            <person name="Spiegel L."/>
            <person name="Nascimento L."/>
            <person name="Zutavern T."/>
            <person name="O'Shaughnessy A."/>
            <person name="Dike S."/>
            <person name="Dedhia N."/>
            <person name="Preston R."/>
            <person name="Balija V."/>
            <person name="McCombie W.R."/>
            <person name="Chow T."/>
            <person name="Chen H."/>
            <person name="Chung M."/>
            <person name="Chen C."/>
            <person name="Shaw J."/>
            <person name="Wu H."/>
            <person name="Hsiao K."/>
            <person name="Chao Y."/>
            <person name="Chu M."/>
            <person name="Cheng C."/>
            <person name="Hour A."/>
            <person name="Lee P."/>
            <person name="Lin S."/>
            <person name="Lin Y."/>
            <person name="Liou J."/>
            <person name="Liu S."/>
            <person name="Hsing Y."/>
            <person name="Raghuvanshi S."/>
            <person name="Mohanty A."/>
            <person name="Bharti A.K."/>
            <person name="Gaur A."/>
            <person name="Gupta V."/>
            <person name="Kumar D."/>
            <person name="Ravi V."/>
            <person name="Vij S."/>
            <person name="Kapur A."/>
            <person name="Khurana P."/>
            <person name="Khurana P."/>
            <person name="Khurana J.P."/>
            <person name="Tyagi A.K."/>
            <person name="Gaikwad K."/>
            <person name="Singh A."/>
            <person name="Dalal V."/>
            <person name="Srivastava S."/>
            <person name="Dixit A."/>
            <person name="Pal A.K."/>
            <person name="Ghazi I.A."/>
            <person name="Yadav M."/>
            <person name="Pandit A."/>
            <person name="Bhargava A."/>
            <person name="Sureshbabu K."/>
            <person name="Batra K."/>
            <person name="Sharma T.R."/>
            <person name="Mohapatra T."/>
            <person name="Singh N.K."/>
            <person name="Messing J."/>
            <person name="Nelson A.B."/>
            <person name="Fuks G."/>
            <person name="Kavchok S."/>
            <person name="Keizer G."/>
            <person name="Linton E."/>
            <person name="Llaca V."/>
            <person name="Song R."/>
            <person name="Tanyolac B."/>
            <person name="Young S."/>
            <person name="Ho-Il K."/>
            <person name="Hahn J.H."/>
            <person name="Sangsakoo G."/>
            <person name="Vanavichit A."/>
            <person name="de Mattos Luiz.A.T."/>
            <person name="Zimmer P.D."/>
            <person name="Malone G."/>
            <person name="Dellagostin O."/>
            <person name="de Oliveira A.C."/>
            <person name="Bevan M."/>
            <person name="Bancroft I."/>
            <person name="Minx P."/>
            <person name="Cordum H."/>
            <person name="Wilson R."/>
            <person name="Cheng Z."/>
            <person name="Jin W."/>
            <person name="Jiang J."/>
            <person name="Leong S.A."/>
            <person name="Iwama H."/>
            <person name="Gojobori T."/>
            <person name="Itoh T."/>
            <person name="Niimura Y."/>
            <person name="Fujii Y."/>
            <person name="Habara T."/>
            <person name="Sakai H."/>
            <person name="Sato Y."/>
            <person name="Wilson G."/>
            <person name="Kumar K."/>
            <person name="McCouch S."/>
            <person name="Juretic N."/>
            <person name="Hoen D."/>
            <person name="Wright S."/>
            <person name="Bruskiewich R."/>
            <person name="Bureau T."/>
            <person name="Miyao A."/>
            <person name="Hirochika H."/>
            <person name="Nishikawa T."/>
            <person name="Kadowaki K."/>
            <person name="Sugiura M."/>
            <person name="Burr B."/>
            <person name="Sasaki T."/>
        </authorList>
    </citation>
    <scope>NUCLEOTIDE SEQUENCE [LARGE SCALE GENOMIC DNA]</scope>
    <source>
        <strain evidence="2">cv. Nipponbare</strain>
    </source>
</reference>
<reference evidence="1 2" key="2">
    <citation type="journal article" date="2013" name="Plant Cell Physiol.">
        <title>Rice Annotation Project Database (RAP-DB): an integrative and interactive database for rice genomics.</title>
        <authorList>
            <person name="Sakai H."/>
            <person name="Lee S.S."/>
            <person name="Tanaka T."/>
            <person name="Numa H."/>
            <person name="Kim J."/>
            <person name="Kawahara Y."/>
            <person name="Wakimoto H."/>
            <person name="Yang C.C."/>
            <person name="Iwamoto M."/>
            <person name="Abe T."/>
            <person name="Yamada Y."/>
            <person name="Muto A."/>
            <person name="Inokuchi H."/>
            <person name="Ikemura T."/>
            <person name="Matsumoto T."/>
            <person name="Sasaki T."/>
            <person name="Itoh T."/>
        </authorList>
    </citation>
    <scope>NUCLEOTIDE SEQUENCE [LARGE SCALE GENOMIC DNA]</scope>
    <source>
        <strain evidence="2">cv. Nipponbare</strain>
    </source>
</reference>
<dbReference type="Proteomes" id="UP000059680">
    <property type="component" value="Chromosome 5"/>
</dbReference>
<evidence type="ECO:0000313" key="2">
    <source>
        <dbReference type="Proteomes" id="UP000059680"/>
    </source>
</evidence>
<dbReference type="InParanoid" id="A0A0P0WKZ1"/>
<gene>
    <name evidence="1" type="ordered locus">Os05g0345137</name>
    <name evidence="1" type="ORF">OSNPB_050345137</name>
</gene>
<organism evidence="1 2">
    <name type="scientific">Oryza sativa subsp. japonica</name>
    <name type="common">Rice</name>
    <dbReference type="NCBI Taxonomy" id="39947"/>
    <lineage>
        <taxon>Eukaryota</taxon>
        <taxon>Viridiplantae</taxon>
        <taxon>Streptophyta</taxon>
        <taxon>Embryophyta</taxon>
        <taxon>Tracheophyta</taxon>
        <taxon>Spermatophyta</taxon>
        <taxon>Magnoliopsida</taxon>
        <taxon>Liliopsida</taxon>
        <taxon>Poales</taxon>
        <taxon>Poaceae</taxon>
        <taxon>BOP clade</taxon>
        <taxon>Oryzoideae</taxon>
        <taxon>Oryzeae</taxon>
        <taxon>Oryzinae</taxon>
        <taxon>Oryza</taxon>
        <taxon>Oryza sativa</taxon>
    </lineage>
</organism>
<keyword evidence="2" id="KW-1185">Reference proteome</keyword>
<dbReference type="EMBL" id="AP014961">
    <property type="protein sequence ID" value="BAS93488.1"/>
    <property type="molecule type" value="Genomic_DNA"/>
</dbReference>
<name>A0A0P0WKZ1_ORYSJ</name>
<feature type="non-terminal residue" evidence="1">
    <location>
        <position position="1"/>
    </location>
</feature>
<dbReference type="AlphaFoldDB" id="A0A0P0WKZ1"/>
<dbReference type="PaxDb" id="39947-A0A0P0WKZ1"/>
<feature type="non-terminal residue" evidence="1">
    <location>
        <position position="106"/>
    </location>
</feature>
<proteinExistence type="predicted"/>
<accession>A0A0P0WKZ1</accession>
<evidence type="ECO:0000313" key="1">
    <source>
        <dbReference type="EMBL" id="BAS93488.1"/>
    </source>
</evidence>
<sequence length="106" mass="10814">ALHDLDAPAEEAGEALAVAEDAVVHVPVLEDAVGVVADRVALPVPAVHVGDDPLQVLEPEVLVQHGVGAELGPPRGAAEQHGVRVADAEVPRAEELEQHDVGALVG</sequence>
<reference evidence="1 2" key="3">
    <citation type="journal article" date="2013" name="Rice">
        <title>Improvement of the Oryza sativa Nipponbare reference genome using next generation sequence and optical map data.</title>
        <authorList>
            <person name="Kawahara Y."/>
            <person name="de la Bastide M."/>
            <person name="Hamilton J.P."/>
            <person name="Kanamori H."/>
            <person name="McCombie W.R."/>
            <person name="Ouyang S."/>
            <person name="Schwartz D.C."/>
            <person name="Tanaka T."/>
            <person name="Wu J."/>
            <person name="Zhou S."/>
            <person name="Childs K.L."/>
            <person name="Davidson R.M."/>
            <person name="Lin H."/>
            <person name="Quesada-Ocampo L."/>
            <person name="Vaillancourt B."/>
            <person name="Sakai H."/>
            <person name="Lee S.S."/>
            <person name="Kim J."/>
            <person name="Numa H."/>
            <person name="Itoh T."/>
            <person name="Buell C.R."/>
            <person name="Matsumoto T."/>
        </authorList>
    </citation>
    <scope>NUCLEOTIDE SEQUENCE [LARGE SCALE GENOMIC DNA]</scope>
    <source>
        <strain evidence="2">cv. Nipponbare</strain>
    </source>
</reference>
<dbReference type="Gramene" id="Os05t0345137-00">
    <property type="protein sequence ID" value="Os05t0345137-00"/>
    <property type="gene ID" value="Os05g0345137"/>
</dbReference>